<keyword evidence="2" id="KW-1185">Reference proteome</keyword>
<dbReference type="AlphaFoldDB" id="A0A6P1TF45"/>
<evidence type="ECO:0000313" key="1">
    <source>
        <dbReference type="EMBL" id="QHQ59810.1"/>
    </source>
</evidence>
<name>A0A6P1TF45_9FIRM</name>
<dbReference type="KEGG" id="anr:Ana3638_02475"/>
<dbReference type="EMBL" id="CP048000">
    <property type="protein sequence ID" value="QHQ59810.1"/>
    <property type="molecule type" value="Genomic_DNA"/>
</dbReference>
<gene>
    <name evidence="1" type="ORF">Ana3638_02475</name>
</gene>
<proteinExistence type="predicted"/>
<dbReference type="Proteomes" id="UP000464314">
    <property type="component" value="Chromosome"/>
</dbReference>
<sequence length="71" mass="8327">MSNVNTLLEIAISEISSKEGIFKGCLKHLVDTGMLEHVSRGVAIFYERKEIRICRFYQKHLKDMKKRKRTT</sequence>
<organism evidence="1 2">
    <name type="scientific">Anaerocolumna sedimenticola</name>
    <dbReference type="NCBI Taxonomy" id="2696063"/>
    <lineage>
        <taxon>Bacteria</taxon>
        <taxon>Bacillati</taxon>
        <taxon>Bacillota</taxon>
        <taxon>Clostridia</taxon>
        <taxon>Lachnospirales</taxon>
        <taxon>Lachnospiraceae</taxon>
        <taxon>Anaerocolumna</taxon>
    </lineage>
</organism>
<dbReference type="RefSeq" id="WP_161836646.1">
    <property type="nucleotide sequence ID" value="NZ_CP048000.1"/>
</dbReference>
<evidence type="ECO:0000313" key="2">
    <source>
        <dbReference type="Proteomes" id="UP000464314"/>
    </source>
</evidence>
<accession>A0A6P1TF45</accession>
<protein>
    <submittedName>
        <fullName evidence="1">Uncharacterized protein</fullName>
    </submittedName>
</protein>
<reference evidence="1 2" key="1">
    <citation type="submission" date="2020-01" db="EMBL/GenBank/DDBJ databases">
        <title>Genome analysis of Anaerocolumna sp. CBA3638.</title>
        <authorList>
            <person name="Kim J."/>
            <person name="Roh S.W."/>
        </authorList>
    </citation>
    <scope>NUCLEOTIDE SEQUENCE [LARGE SCALE GENOMIC DNA]</scope>
    <source>
        <strain evidence="1 2">CBA3638</strain>
    </source>
</reference>